<evidence type="ECO:0000256" key="9">
    <source>
        <dbReference type="ARBA" id="ARBA00051245"/>
    </source>
</evidence>
<dbReference type="GO" id="GO:0005524">
    <property type="term" value="F:ATP binding"/>
    <property type="evidence" value="ECO:0007669"/>
    <property type="project" value="UniProtKB-KW"/>
</dbReference>
<evidence type="ECO:0000256" key="2">
    <source>
        <dbReference type="ARBA" id="ARBA00008883"/>
    </source>
</evidence>
<comment type="similarity">
    <text evidence="1">Belongs to the CpsD/CapB family.</text>
</comment>
<keyword evidence="5" id="KW-0547">Nucleotide-binding</keyword>
<name>A0AAP2G4Q6_9BACT</name>
<keyword evidence="8" id="KW-0829">Tyrosine-protein kinase</keyword>
<evidence type="ECO:0000313" key="13">
    <source>
        <dbReference type="EMBL" id="MBS9524271.1"/>
    </source>
</evidence>
<keyword evidence="7" id="KW-0067">ATP-binding</keyword>
<dbReference type="Pfam" id="PF13614">
    <property type="entry name" value="AAA_31"/>
    <property type="match status" value="1"/>
</dbReference>
<dbReference type="InterPro" id="IPR027417">
    <property type="entry name" value="P-loop_NTPase"/>
</dbReference>
<dbReference type="EMBL" id="JAHCMY010000004">
    <property type="protein sequence ID" value="MBS9524271.1"/>
    <property type="molecule type" value="Genomic_DNA"/>
</dbReference>
<dbReference type="GO" id="GO:0042802">
    <property type="term" value="F:identical protein binding"/>
    <property type="evidence" value="ECO:0007669"/>
    <property type="project" value="UniProtKB-ARBA"/>
</dbReference>
<dbReference type="GO" id="GO:0005886">
    <property type="term" value="C:plasma membrane"/>
    <property type="evidence" value="ECO:0007669"/>
    <property type="project" value="UniProtKB-ARBA"/>
</dbReference>
<evidence type="ECO:0000256" key="4">
    <source>
        <dbReference type="ARBA" id="ARBA00022679"/>
    </source>
</evidence>
<evidence type="ECO:0000256" key="3">
    <source>
        <dbReference type="ARBA" id="ARBA00011903"/>
    </source>
</evidence>
<dbReference type="NCBIfam" id="TIGR01007">
    <property type="entry name" value="eps_fam"/>
    <property type="match status" value="1"/>
</dbReference>
<reference evidence="13 14" key="1">
    <citation type="submission" date="2021-05" db="EMBL/GenBank/DDBJ databases">
        <authorList>
            <person name="Zhang Z.D."/>
            <person name="Osman G."/>
        </authorList>
    </citation>
    <scope>NUCLEOTIDE SEQUENCE [LARGE SCALE GENOMIC DNA]</scope>
    <source>
        <strain evidence="13 14">KCTC 32217</strain>
    </source>
</reference>
<comment type="caution">
    <text evidence="13">The sequence shown here is derived from an EMBL/GenBank/DDBJ whole genome shotgun (WGS) entry which is preliminary data.</text>
</comment>
<dbReference type="Proteomes" id="UP001319104">
    <property type="component" value="Unassembled WGS sequence"/>
</dbReference>
<accession>A0AAP2G4Q6</accession>
<comment type="catalytic activity">
    <reaction evidence="9">
        <text>L-tyrosyl-[protein] + ATP = O-phospho-L-tyrosyl-[protein] + ADP + H(+)</text>
        <dbReference type="Rhea" id="RHEA:10596"/>
        <dbReference type="Rhea" id="RHEA-COMP:10136"/>
        <dbReference type="Rhea" id="RHEA-COMP:20101"/>
        <dbReference type="ChEBI" id="CHEBI:15378"/>
        <dbReference type="ChEBI" id="CHEBI:30616"/>
        <dbReference type="ChEBI" id="CHEBI:46858"/>
        <dbReference type="ChEBI" id="CHEBI:61978"/>
        <dbReference type="ChEBI" id="CHEBI:456216"/>
        <dbReference type="EC" id="2.7.10.2"/>
    </reaction>
</comment>
<dbReference type="PANTHER" id="PTHR32309">
    <property type="entry name" value="TYROSINE-PROTEIN KINASE"/>
    <property type="match status" value="1"/>
</dbReference>
<dbReference type="InterPro" id="IPR050445">
    <property type="entry name" value="Bact_polysacc_biosynth/exp"/>
</dbReference>
<dbReference type="InterPro" id="IPR025669">
    <property type="entry name" value="AAA_dom"/>
</dbReference>
<evidence type="ECO:0000256" key="7">
    <source>
        <dbReference type="ARBA" id="ARBA00022840"/>
    </source>
</evidence>
<dbReference type="PANTHER" id="PTHR32309:SF13">
    <property type="entry name" value="FERRIC ENTEROBACTIN TRANSPORT PROTEIN FEPE"/>
    <property type="match status" value="1"/>
</dbReference>
<evidence type="ECO:0000256" key="1">
    <source>
        <dbReference type="ARBA" id="ARBA00007316"/>
    </source>
</evidence>
<dbReference type="AlphaFoldDB" id="A0AAP2G4Q6"/>
<dbReference type="Gene3D" id="3.40.50.300">
    <property type="entry name" value="P-loop containing nucleotide triphosphate hydrolases"/>
    <property type="match status" value="1"/>
</dbReference>
<sequence length="796" mass="90362">METKSENINLKGLVVKYLRYWPFLVVSVMIAVVLAHFKTKMTEPLYKVDAKFMILDEQRSNMVLDLTGMGAAAGRSMGPNVINETFVLRSRPLAYETLKSLDFDVEYYERGSFVNKEVYKRTPIIAEVDWSKPQVTGGEILVSWVNDKEFTIEFLDEEYKYVIPDEEDSEIMETPILKNNTFTFGQWVELPYSRFKVDKVGSESEGEMIVKFKDIGSLVGRFTGEDLQVTQVDDMASVVDIALITNHPQKGKDYLNKLMEKFLDQELEQKNRMAGNTVAFIDSQISGVADSLSRVESQMGQYRSANRTYDMTQEGGALFGQLSELEQSAAREKFKRDYYKRLENYLVREEYNEIVVPSGAGIEDPILNSLIENLITLQSEKSRLLATQTEASPAVREVTRKIRDLNASLKEVLRNVDSNAEMLIRDLEARIAKIEGSFSRLPETEQNLLKMRREFALNEGIYNFLLQRRAEAAISKASNTASSKIIEKAVPNNIAIAPKPMQNYMVGVLLGLLFPIAIITIKDFFNNKINDIRELEKQLHLPVMARIGNNKRNTNLVVLKENREPVTEAFRSLRSNITYAFSKDKQMTIMLTSSISGEGKTFCAMNLASVYSLSGKKTILVGCDLRKPKIFADFGLTNKKGLSTYLSEQVNKVEDVIQPTKFKNLDILTSGPIPPNPSELISDDRFSDMVNDLKTKYDVVILDTPPIGLASETLELLKLVDLTFYVFRYNYSQKVFIEHANALKSRKNIKNFYAIFNGISEKEMQYGGYGYGYYAEPEKPGLFKRVFGGMRKNAAI</sequence>
<proteinExistence type="inferred from homology"/>
<evidence type="ECO:0000256" key="5">
    <source>
        <dbReference type="ARBA" id="ARBA00022741"/>
    </source>
</evidence>
<dbReference type="FunFam" id="3.40.50.300:FF:000527">
    <property type="entry name" value="Tyrosine-protein kinase etk"/>
    <property type="match status" value="1"/>
</dbReference>
<dbReference type="EC" id="2.7.10.2" evidence="3"/>
<dbReference type="InterPro" id="IPR032807">
    <property type="entry name" value="GNVR"/>
</dbReference>
<dbReference type="RefSeq" id="WP_213945130.1">
    <property type="nucleotide sequence ID" value="NZ_JAHCMY010000004.1"/>
</dbReference>
<protein>
    <recommendedName>
        <fullName evidence="3">non-specific protein-tyrosine kinase</fullName>
        <ecNumber evidence="3">2.7.10.2</ecNumber>
    </recommendedName>
</protein>
<keyword evidence="10" id="KW-1133">Transmembrane helix</keyword>
<keyword evidence="6" id="KW-0418">Kinase</keyword>
<evidence type="ECO:0000256" key="6">
    <source>
        <dbReference type="ARBA" id="ARBA00022777"/>
    </source>
</evidence>
<keyword evidence="4 13" id="KW-0808">Transferase</keyword>
<evidence type="ECO:0000256" key="10">
    <source>
        <dbReference type="SAM" id="Phobius"/>
    </source>
</evidence>
<gene>
    <name evidence="13" type="ORF">KI659_09615</name>
</gene>
<organism evidence="13 14">
    <name type="scientific">Litoribacter ruber</name>
    <dbReference type="NCBI Taxonomy" id="702568"/>
    <lineage>
        <taxon>Bacteria</taxon>
        <taxon>Pseudomonadati</taxon>
        <taxon>Bacteroidota</taxon>
        <taxon>Cytophagia</taxon>
        <taxon>Cytophagales</taxon>
        <taxon>Cyclobacteriaceae</taxon>
        <taxon>Litoribacter</taxon>
    </lineage>
</organism>
<evidence type="ECO:0000256" key="8">
    <source>
        <dbReference type="ARBA" id="ARBA00023137"/>
    </source>
</evidence>
<dbReference type="CDD" id="cd05387">
    <property type="entry name" value="BY-kinase"/>
    <property type="match status" value="1"/>
</dbReference>
<dbReference type="Pfam" id="PF13807">
    <property type="entry name" value="GNVR"/>
    <property type="match status" value="1"/>
</dbReference>
<keyword evidence="10" id="KW-0812">Transmembrane</keyword>
<dbReference type="SUPFAM" id="SSF52540">
    <property type="entry name" value="P-loop containing nucleoside triphosphate hydrolases"/>
    <property type="match status" value="1"/>
</dbReference>
<keyword evidence="10" id="KW-0472">Membrane</keyword>
<feature type="transmembrane region" description="Helical" evidence="10">
    <location>
        <begin position="20"/>
        <end position="37"/>
    </location>
</feature>
<evidence type="ECO:0000259" key="12">
    <source>
        <dbReference type="Pfam" id="PF13807"/>
    </source>
</evidence>
<evidence type="ECO:0000259" key="11">
    <source>
        <dbReference type="Pfam" id="PF13614"/>
    </source>
</evidence>
<evidence type="ECO:0000313" key="14">
    <source>
        <dbReference type="Proteomes" id="UP001319104"/>
    </source>
</evidence>
<keyword evidence="14" id="KW-1185">Reference proteome</keyword>
<feature type="domain" description="AAA" evidence="11">
    <location>
        <begin position="589"/>
        <end position="707"/>
    </location>
</feature>
<dbReference type="GO" id="GO:0004715">
    <property type="term" value="F:non-membrane spanning protein tyrosine kinase activity"/>
    <property type="evidence" value="ECO:0007669"/>
    <property type="project" value="UniProtKB-EC"/>
</dbReference>
<comment type="similarity">
    <text evidence="2">Belongs to the etk/wzc family.</text>
</comment>
<dbReference type="InterPro" id="IPR005702">
    <property type="entry name" value="Wzc-like_C"/>
</dbReference>
<feature type="domain" description="Tyrosine-protein kinase G-rich" evidence="12">
    <location>
        <begin position="443"/>
        <end position="523"/>
    </location>
</feature>